<protein>
    <submittedName>
        <fullName evidence="13">NAD(P)/FAD-dependent oxidoreductase</fullName>
    </submittedName>
</protein>
<evidence type="ECO:0000256" key="9">
    <source>
        <dbReference type="PIRSR" id="PIRSR000350-4"/>
    </source>
</evidence>
<feature type="binding site" evidence="8">
    <location>
        <position position="306"/>
    </location>
    <ligand>
        <name>FAD</name>
        <dbReference type="ChEBI" id="CHEBI:57692"/>
    </ligand>
</feature>
<dbReference type="Pfam" id="PF07992">
    <property type="entry name" value="Pyr_redox_2"/>
    <property type="match status" value="1"/>
</dbReference>
<keyword evidence="3 8" id="KW-0274">FAD</keyword>
<keyword evidence="2 10" id="KW-0285">Flavoprotein</keyword>
<evidence type="ECO:0000256" key="5">
    <source>
        <dbReference type="ARBA" id="ARBA00023002"/>
    </source>
</evidence>
<dbReference type="SUPFAM" id="SSF55424">
    <property type="entry name" value="FAD/NAD-linked reductases, dimerisation (C-terminal) domain"/>
    <property type="match status" value="1"/>
</dbReference>
<dbReference type="EMBL" id="JAIRBC010000040">
    <property type="protein sequence ID" value="MCG2462673.1"/>
    <property type="molecule type" value="Genomic_DNA"/>
</dbReference>
<evidence type="ECO:0000313" key="14">
    <source>
        <dbReference type="Proteomes" id="UP001200642"/>
    </source>
</evidence>
<keyword evidence="8" id="KW-0520">NAD</keyword>
<evidence type="ECO:0000313" key="13">
    <source>
        <dbReference type="EMBL" id="MCG2462673.1"/>
    </source>
</evidence>
<feature type="binding site" evidence="8">
    <location>
        <position position="54"/>
    </location>
    <ligand>
        <name>FAD</name>
        <dbReference type="ChEBI" id="CHEBI:57692"/>
    </ligand>
</feature>
<feature type="binding site" evidence="8">
    <location>
        <begin position="178"/>
        <end position="185"/>
    </location>
    <ligand>
        <name>NAD(+)</name>
        <dbReference type="ChEBI" id="CHEBI:57540"/>
    </ligand>
</feature>
<keyword evidence="7 10" id="KW-0676">Redox-active center</keyword>
<dbReference type="InterPro" id="IPR012999">
    <property type="entry name" value="Pyr_OxRdtase_I_AS"/>
</dbReference>
<evidence type="ECO:0000256" key="1">
    <source>
        <dbReference type="ARBA" id="ARBA00007532"/>
    </source>
</evidence>
<dbReference type="PROSITE" id="PS00076">
    <property type="entry name" value="PYRIDINE_REDOX_1"/>
    <property type="match status" value="1"/>
</dbReference>
<dbReference type="AlphaFoldDB" id="A0AAE3JSM5"/>
<keyword evidence="6" id="KW-1015">Disulfide bond</keyword>
<accession>A0AAE3JSM5</accession>
<dbReference type="Gene3D" id="3.50.50.60">
    <property type="entry name" value="FAD/NAD(P)-binding domain"/>
    <property type="match status" value="2"/>
</dbReference>
<keyword evidence="5 10" id="KW-0560">Oxidoreductase</keyword>
<dbReference type="PANTHER" id="PTHR43014:SF5">
    <property type="entry name" value="GLUTATHIONE REDUCTASE (NADPH)"/>
    <property type="match status" value="1"/>
</dbReference>
<dbReference type="SUPFAM" id="SSF51905">
    <property type="entry name" value="FAD/NAD(P)-binding domain"/>
    <property type="match status" value="1"/>
</dbReference>
<feature type="binding site" evidence="8">
    <location>
        <begin position="141"/>
        <end position="143"/>
    </location>
    <ligand>
        <name>FAD</name>
        <dbReference type="ChEBI" id="CHEBI:57692"/>
    </ligand>
</feature>
<evidence type="ECO:0000256" key="6">
    <source>
        <dbReference type="ARBA" id="ARBA00023157"/>
    </source>
</evidence>
<comment type="cofactor">
    <cofactor evidence="8">
        <name>FAD</name>
        <dbReference type="ChEBI" id="CHEBI:57692"/>
    </cofactor>
    <text evidence="8">Binds 1 FAD per subunit.</text>
</comment>
<dbReference type="Proteomes" id="UP001200642">
    <property type="component" value="Unassembled WGS sequence"/>
</dbReference>
<dbReference type="Pfam" id="PF02852">
    <property type="entry name" value="Pyr_redox_dim"/>
    <property type="match status" value="1"/>
</dbReference>
<dbReference type="InterPro" id="IPR004099">
    <property type="entry name" value="Pyr_nucl-diS_OxRdtase_dimer"/>
</dbReference>
<dbReference type="InterPro" id="IPR001100">
    <property type="entry name" value="Pyr_nuc-diS_OxRdtase"/>
</dbReference>
<proteinExistence type="inferred from homology"/>
<dbReference type="InterPro" id="IPR036188">
    <property type="entry name" value="FAD/NAD-bd_sf"/>
</dbReference>
<evidence type="ECO:0000256" key="4">
    <source>
        <dbReference type="ARBA" id="ARBA00022857"/>
    </source>
</evidence>
<feature type="domain" description="FAD/NAD(P)-binding" evidence="12">
    <location>
        <begin position="6"/>
        <end position="321"/>
    </location>
</feature>
<dbReference type="PANTHER" id="PTHR43014">
    <property type="entry name" value="MERCURIC REDUCTASE"/>
    <property type="match status" value="1"/>
</dbReference>
<feature type="domain" description="Pyridine nucleotide-disulphide oxidoreductase dimerisation" evidence="11">
    <location>
        <begin position="342"/>
        <end position="447"/>
    </location>
</feature>
<dbReference type="InterPro" id="IPR023753">
    <property type="entry name" value="FAD/NAD-binding_dom"/>
</dbReference>
<comment type="similarity">
    <text evidence="1 10">Belongs to the class-I pyridine nucleotide-disulfide oxidoreductase family.</text>
</comment>
<keyword evidence="4" id="KW-0521">NADP</keyword>
<gene>
    <name evidence="13" type="ORF">K8352_18065</name>
</gene>
<keyword evidence="8" id="KW-0547">Nucleotide-binding</keyword>
<dbReference type="PRINTS" id="PR00368">
    <property type="entry name" value="FADPNR"/>
</dbReference>
<evidence type="ECO:0000259" key="12">
    <source>
        <dbReference type="Pfam" id="PF07992"/>
    </source>
</evidence>
<feature type="disulfide bond" description="Redox-active" evidence="9">
    <location>
        <begin position="45"/>
        <end position="50"/>
    </location>
</feature>
<sequence length="478" mass="52982">MTNKIYDIIVIGSGSGGLTVGLFMAKAGFKVLMVSKTDKDIGGDCLNDGCVPSKALIHVSRIAHDAKIAANFGLSVSGKVDIKKAVNYVYDRQEIIREHENAGWLQEQGVDVALGNAIFIGKSEIEVNEIKYTGKKIVIATGSRPKKLKVPGVEKVTYYDNESIFHINDLPEKLLVIGAGPIGIEIAQAMNRLGSKVTVIQHGNRILAHDDETLADILLEQMRKEGIEFIFNADVDHFISPGKASVKFKDGKSEILYFDAVFVGIGRELDFGALQLDKAGIAVEDNRIVKDKYLRTTNKNIFVCGDIAGDLMFSHAAEFHGRILLNNFFSPLKKELNNDHLSWVTFTDPELASFGLNEKQLNERNISYKKIEQNFKEDDRAVVDNYQYAKTILFISEGGIFNKERILGGTMLAPHAGEIIQELILANTSKLSVNSIFNKIYPYPVASRINQQIIAKHKEGSLTNTIKKLLNTAYKIFS</sequence>
<reference evidence="13" key="1">
    <citation type="submission" date="2023-02" db="EMBL/GenBank/DDBJ databases">
        <title>Genome of Flavobacteriaceae gen. nov. sp. strain F89.</title>
        <authorList>
            <person name="Wang Y."/>
        </authorList>
    </citation>
    <scope>NUCLEOTIDE SEQUENCE</scope>
    <source>
        <strain evidence="13">F89</strain>
    </source>
</reference>
<evidence type="ECO:0000256" key="8">
    <source>
        <dbReference type="PIRSR" id="PIRSR000350-3"/>
    </source>
</evidence>
<evidence type="ECO:0000256" key="3">
    <source>
        <dbReference type="ARBA" id="ARBA00022827"/>
    </source>
</evidence>
<dbReference type="PIRSF" id="PIRSF000350">
    <property type="entry name" value="Mercury_reductase_MerA"/>
    <property type="match status" value="1"/>
</dbReference>
<evidence type="ECO:0000256" key="10">
    <source>
        <dbReference type="RuleBase" id="RU003691"/>
    </source>
</evidence>
<dbReference type="RefSeq" id="WP_317903808.1">
    <property type="nucleotide sequence ID" value="NZ_JAIRBC010000040.1"/>
</dbReference>
<evidence type="ECO:0000256" key="2">
    <source>
        <dbReference type="ARBA" id="ARBA00022630"/>
    </source>
</evidence>
<dbReference type="InterPro" id="IPR016156">
    <property type="entry name" value="FAD/NAD-linked_Rdtase_dimer_sf"/>
</dbReference>
<dbReference type="PRINTS" id="PR00411">
    <property type="entry name" value="PNDRDTASEI"/>
</dbReference>
<comment type="caution">
    <text evidence="13">The sequence shown here is derived from an EMBL/GenBank/DDBJ whole genome shotgun (WGS) entry which is preliminary data.</text>
</comment>
<feature type="binding site" evidence="8">
    <location>
        <position position="266"/>
    </location>
    <ligand>
        <name>NAD(+)</name>
        <dbReference type="ChEBI" id="CHEBI:57540"/>
    </ligand>
</feature>
<name>A0AAE3JSM5_9FLAO</name>
<keyword evidence="14" id="KW-1185">Reference proteome</keyword>
<dbReference type="Gene3D" id="3.30.390.30">
    <property type="match status" value="1"/>
</dbReference>
<evidence type="ECO:0000259" key="11">
    <source>
        <dbReference type="Pfam" id="PF02852"/>
    </source>
</evidence>
<dbReference type="GO" id="GO:0000166">
    <property type="term" value="F:nucleotide binding"/>
    <property type="evidence" value="ECO:0007669"/>
    <property type="project" value="UniProtKB-KW"/>
</dbReference>
<dbReference type="GO" id="GO:0016668">
    <property type="term" value="F:oxidoreductase activity, acting on a sulfur group of donors, NAD(P) as acceptor"/>
    <property type="evidence" value="ECO:0007669"/>
    <property type="project" value="InterPro"/>
</dbReference>
<organism evidence="13 14">
    <name type="scientific">Cerina litoralis</name>
    <dbReference type="NCBI Taxonomy" id="2874477"/>
    <lineage>
        <taxon>Bacteria</taxon>
        <taxon>Pseudomonadati</taxon>
        <taxon>Bacteroidota</taxon>
        <taxon>Flavobacteriia</taxon>
        <taxon>Flavobacteriales</taxon>
        <taxon>Flavobacteriaceae</taxon>
        <taxon>Cerina</taxon>
    </lineage>
</organism>
<evidence type="ECO:0000256" key="7">
    <source>
        <dbReference type="ARBA" id="ARBA00023284"/>
    </source>
</evidence>
<feature type="binding site" evidence="8">
    <location>
        <begin position="312"/>
        <end position="315"/>
    </location>
    <ligand>
        <name>FAD</name>
        <dbReference type="ChEBI" id="CHEBI:57692"/>
    </ligand>
</feature>